<evidence type="ECO:0000256" key="1">
    <source>
        <dbReference type="ARBA" id="ARBA00007447"/>
    </source>
</evidence>
<keyword evidence="2" id="KW-0732">Signal</keyword>
<name>A0A8B8PMY3_9MYRT</name>
<feature type="chain" id="PRO_5047275994" evidence="2">
    <location>
        <begin position="23"/>
        <end position="418"/>
    </location>
</feature>
<dbReference type="GO" id="GO:0006508">
    <property type="term" value="P:proteolysis"/>
    <property type="evidence" value="ECO:0007669"/>
    <property type="project" value="InterPro"/>
</dbReference>
<dbReference type="PANTHER" id="PTHR47965:SF63">
    <property type="entry name" value="OS01G0937200 PROTEIN"/>
    <property type="match status" value="1"/>
</dbReference>
<sequence length="418" mass="45979">MCNLILSLFIFMFGHSSLEVSAQPPAPPPAQPPHALVTSLHKDPNTSLHTITVTLNPSDQYLVDLDGPIIWNRCDSQHYTSSIEDPMCSTARSYMSPLCPETNNTYSYICYDTPVNPITGSCALSYLTRNTFTIHWTYGRSLSEYSMEYNERAVSCAPSSLLQSLPEQAIGVAPLSWSPLSLRDQCFPPFNLAARKFSLCLSSSSDHQGVFFIGDGPYYLEPPANFDASSVLSFTPLIKSPTKLGYFINVTGISIDQQAIKVPANAFALDVNGGVKLSTTVPYTTLRRDIYSVFVSEFKKALKGIHRGKRVSPLDFCFMMNVTQQKADSSIPRIDLALGDGGYWTIHESNLLKQMDNDVACLAFIDGGNTAEHAIVIGTHQMENIMLQFDWADSILGFSSALSSYGSSCGNFDFTVRP</sequence>
<dbReference type="Pfam" id="PF14541">
    <property type="entry name" value="TAXi_C"/>
    <property type="match status" value="1"/>
</dbReference>
<feature type="signal peptide" evidence="2">
    <location>
        <begin position="1"/>
        <end position="22"/>
    </location>
</feature>
<dbReference type="GeneID" id="115744849"/>
<dbReference type="RefSeq" id="XP_030536099.2">
    <property type="nucleotide sequence ID" value="XM_030680239.2"/>
</dbReference>
<organism evidence="4 5">
    <name type="scientific">Rhodamnia argentea</name>
    <dbReference type="NCBI Taxonomy" id="178133"/>
    <lineage>
        <taxon>Eukaryota</taxon>
        <taxon>Viridiplantae</taxon>
        <taxon>Streptophyta</taxon>
        <taxon>Embryophyta</taxon>
        <taxon>Tracheophyta</taxon>
        <taxon>Spermatophyta</taxon>
        <taxon>Magnoliopsida</taxon>
        <taxon>eudicotyledons</taxon>
        <taxon>Gunneridae</taxon>
        <taxon>Pentapetalae</taxon>
        <taxon>rosids</taxon>
        <taxon>malvids</taxon>
        <taxon>Myrtales</taxon>
        <taxon>Myrtaceae</taxon>
        <taxon>Myrtoideae</taxon>
        <taxon>Myrteae</taxon>
        <taxon>Australasian group</taxon>
        <taxon>Rhodamnia</taxon>
    </lineage>
</organism>
<dbReference type="SUPFAM" id="SSF50630">
    <property type="entry name" value="Acid proteases"/>
    <property type="match status" value="1"/>
</dbReference>
<dbReference type="AlphaFoldDB" id="A0A8B8PMY3"/>
<dbReference type="Gene3D" id="2.40.70.10">
    <property type="entry name" value="Acid Proteases"/>
    <property type="match status" value="2"/>
</dbReference>
<dbReference type="InterPro" id="IPR032799">
    <property type="entry name" value="TAXi_C"/>
</dbReference>
<dbReference type="InterPro" id="IPR032861">
    <property type="entry name" value="TAXi_N"/>
</dbReference>
<comment type="similarity">
    <text evidence="1">Belongs to the peptidase A1 family.</text>
</comment>
<keyword evidence="4" id="KW-1185">Reference proteome</keyword>
<dbReference type="InterPro" id="IPR021109">
    <property type="entry name" value="Peptidase_aspartic_dom_sf"/>
</dbReference>
<evidence type="ECO:0000259" key="3">
    <source>
        <dbReference type="PROSITE" id="PS51767"/>
    </source>
</evidence>
<dbReference type="InterPro" id="IPR001461">
    <property type="entry name" value="Aspartic_peptidase_A1"/>
</dbReference>
<feature type="domain" description="Peptidase A1" evidence="3">
    <location>
        <begin position="47"/>
        <end position="399"/>
    </location>
</feature>
<dbReference type="InterPro" id="IPR033121">
    <property type="entry name" value="PEPTIDASE_A1"/>
</dbReference>
<dbReference type="Pfam" id="PF14543">
    <property type="entry name" value="TAXi_N"/>
    <property type="match status" value="1"/>
</dbReference>
<proteinExistence type="inferred from homology"/>
<dbReference type="PROSITE" id="PS51767">
    <property type="entry name" value="PEPTIDASE_A1"/>
    <property type="match status" value="1"/>
</dbReference>
<evidence type="ECO:0000313" key="4">
    <source>
        <dbReference type="Proteomes" id="UP000827889"/>
    </source>
</evidence>
<evidence type="ECO:0000256" key="2">
    <source>
        <dbReference type="SAM" id="SignalP"/>
    </source>
</evidence>
<dbReference type="Proteomes" id="UP000827889">
    <property type="component" value="Chromosome 6"/>
</dbReference>
<dbReference type="PANTHER" id="PTHR47965">
    <property type="entry name" value="ASPARTYL PROTEASE-RELATED"/>
    <property type="match status" value="1"/>
</dbReference>
<protein>
    <submittedName>
        <fullName evidence="5">Chitinase CLP-like</fullName>
    </submittedName>
</protein>
<dbReference type="KEGG" id="rarg:115744849"/>
<reference evidence="5" key="1">
    <citation type="submission" date="2025-08" db="UniProtKB">
        <authorList>
            <consortium name="RefSeq"/>
        </authorList>
    </citation>
    <scope>IDENTIFICATION</scope>
    <source>
        <tissue evidence="5">Leaf</tissue>
    </source>
</reference>
<evidence type="ECO:0000313" key="5">
    <source>
        <dbReference type="RefSeq" id="XP_030536099.2"/>
    </source>
</evidence>
<dbReference type="GO" id="GO:0004190">
    <property type="term" value="F:aspartic-type endopeptidase activity"/>
    <property type="evidence" value="ECO:0007669"/>
    <property type="project" value="InterPro"/>
</dbReference>
<gene>
    <name evidence="5" type="primary">LOC115744849</name>
</gene>
<accession>A0A8B8PMY3</accession>